<dbReference type="EMBL" id="DAAUQX010000126">
    <property type="protein sequence ID" value="HAF2131313.1"/>
    <property type="molecule type" value="Genomic_DNA"/>
</dbReference>
<gene>
    <name evidence="1" type="ORF">G9F27_005681</name>
</gene>
<reference evidence="1" key="2">
    <citation type="submission" date="2020-02" db="EMBL/GenBank/DDBJ databases">
        <authorList>
            <consortium name="NCBI Pathogen Detection Project"/>
        </authorList>
    </citation>
    <scope>NUCLEOTIDE SEQUENCE</scope>
    <source>
        <strain evidence="1">MA.CK_00/00001968</strain>
    </source>
</reference>
<proteinExistence type="predicted"/>
<protein>
    <submittedName>
        <fullName evidence="1">Uncharacterized protein</fullName>
    </submittedName>
</protein>
<evidence type="ECO:0000313" key="1">
    <source>
        <dbReference type="EMBL" id="HAF2131313.1"/>
    </source>
</evidence>
<name>A0A743SSV3_SALER</name>
<organism evidence="1">
    <name type="scientific">Salmonella enterica</name>
    <name type="common">Salmonella choleraesuis</name>
    <dbReference type="NCBI Taxonomy" id="28901"/>
    <lineage>
        <taxon>Bacteria</taxon>
        <taxon>Pseudomonadati</taxon>
        <taxon>Pseudomonadota</taxon>
        <taxon>Gammaproteobacteria</taxon>
        <taxon>Enterobacterales</taxon>
        <taxon>Enterobacteriaceae</taxon>
        <taxon>Salmonella</taxon>
    </lineage>
</organism>
<accession>A0A743SSV3</accession>
<dbReference type="AlphaFoldDB" id="A0A743SSV3"/>
<reference evidence="1" key="1">
    <citation type="journal article" date="2018" name="Genome Biol.">
        <title>SKESA: strategic k-mer extension for scrupulous assemblies.</title>
        <authorList>
            <person name="Souvorov A."/>
            <person name="Agarwala R."/>
            <person name="Lipman D.J."/>
        </authorList>
    </citation>
    <scope>NUCLEOTIDE SEQUENCE</scope>
    <source>
        <strain evidence="1">MA.CK_00/00001968</strain>
    </source>
</reference>
<comment type="caution">
    <text evidence="1">The sequence shown here is derived from an EMBL/GenBank/DDBJ whole genome shotgun (WGS) entry which is preliminary data.</text>
</comment>
<sequence length="104" mass="11879">MCCSSQSDKPDPSSVRYLRVGEYRQYCRGLHCLNDMFSGCAGDSERRAWQPRASARLQQVSMICCRRATPGDNQRFYNASEELRTTLCRFSSTGQRQPVISVRC</sequence>